<organism evidence="4 5">
    <name type="scientific">Aquimarina addita</name>
    <dbReference type="NCBI Taxonomy" id="870485"/>
    <lineage>
        <taxon>Bacteria</taxon>
        <taxon>Pseudomonadati</taxon>
        <taxon>Bacteroidota</taxon>
        <taxon>Flavobacteriia</taxon>
        <taxon>Flavobacteriales</taxon>
        <taxon>Flavobacteriaceae</taxon>
        <taxon>Aquimarina</taxon>
    </lineage>
</organism>
<dbReference type="InterPro" id="IPR025645">
    <property type="entry name" value="DUF4349"/>
</dbReference>
<keyword evidence="1" id="KW-0175">Coiled coil</keyword>
<name>A0ABP6ULL7_9FLAO</name>
<dbReference type="EMBL" id="BAABCW010000008">
    <property type="protein sequence ID" value="GAA3509438.1"/>
    <property type="molecule type" value="Genomic_DNA"/>
</dbReference>
<reference evidence="5" key="1">
    <citation type="journal article" date="2019" name="Int. J. Syst. Evol. Microbiol.">
        <title>The Global Catalogue of Microorganisms (GCM) 10K type strain sequencing project: providing services to taxonomists for standard genome sequencing and annotation.</title>
        <authorList>
            <consortium name="The Broad Institute Genomics Platform"/>
            <consortium name="The Broad Institute Genome Sequencing Center for Infectious Disease"/>
            <person name="Wu L."/>
            <person name="Ma J."/>
        </authorList>
    </citation>
    <scope>NUCLEOTIDE SEQUENCE [LARGE SCALE GENOMIC DNA]</scope>
    <source>
        <strain evidence="5">JCM 17106</strain>
    </source>
</reference>
<keyword evidence="5" id="KW-1185">Reference proteome</keyword>
<protein>
    <recommendedName>
        <fullName evidence="3">DUF4349 domain-containing protein</fullName>
    </recommendedName>
</protein>
<evidence type="ECO:0000256" key="1">
    <source>
        <dbReference type="SAM" id="Coils"/>
    </source>
</evidence>
<feature type="coiled-coil region" evidence="1">
    <location>
        <begin position="148"/>
        <end position="182"/>
    </location>
</feature>
<accession>A0ABP6ULL7</accession>
<feature type="transmembrane region" description="Helical" evidence="2">
    <location>
        <begin position="253"/>
        <end position="275"/>
    </location>
</feature>
<evidence type="ECO:0000313" key="5">
    <source>
        <dbReference type="Proteomes" id="UP001500459"/>
    </source>
</evidence>
<sequence>MKKVFKKRLKKLIFILVVIFISLFVFRFIYGYTKKVDTTNNQAQFFDNISNSRKNYASKKYQIKSSNTVQTSVNVDQKYEKIAEIKSKSTEFDKEESDARKKIEKYKALIQFEQKSGNQGTRKLNLLIGVPPENFDALYKDLIHIGKIQAKQITKKDKTNEYKELNAKKASLEKIRASLIELKTKGGKIDEFMQLENRILEIEQQLQGLGVSLGDFDDENEFCTVQFSLLEGKEINISIIHRVKVALEWTIKIYLQLIVMFFFLTLFAYLFLLAIEKLKILENIINKK</sequence>
<gene>
    <name evidence="4" type="ORF">GCM10022393_22370</name>
</gene>
<evidence type="ECO:0000256" key="2">
    <source>
        <dbReference type="SAM" id="Phobius"/>
    </source>
</evidence>
<keyword evidence="2" id="KW-0812">Transmembrane</keyword>
<feature type="domain" description="DUF4349" evidence="3">
    <location>
        <begin position="83"/>
        <end position="269"/>
    </location>
</feature>
<comment type="caution">
    <text evidence="4">The sequence shown here is derived from an EMBL/GenBank/DDBJ whole genome shotgun (WGS) entry which is preliminary data.</text>
</comment>
<dbReference type="Pfam" id="PF14257">
    <property type="entry name" value="DUF4349"/>
    <property type="match status" value="1"/>
</dbReference>
<keyword evidence="2" id="KW-0472">Membrane</keyword>
<feature type="transmembrane region" description="Helical" evidence="2">
    <location>
        <begin position="12"/>
        <end position="32"/>
    </location>
</feature>
<evidence type="ECO:0000313" key="4">
    <source>
        <dbReference type="EMBL" id="GAA3509438.1"/>
    </source>
</evidence>
<dbReference type="Proteomes" id="UP001500459">
    <property type="component" value="Unassembled WGS sequence"/>
</dbReference>
<proteinExistence type="predicted"/>
<dbReference type="RefSeq" id="WP_344927410.1">
    <property type="nucleotide sequence ID" value="NZ_BAABCW010000008.1"/>
</dbReference>
<evidence type="ECO:0000259" key="3">
    <source>
        <dbReference type="Pfam" id="PF14257"/>
    </source>
</evidence>
<keyword evidence="2" id="KW-1133">Transmembrane helix</keyword>